<dbReference type="GeneID" id="25406456"/>
<dbReference type="GO" id="GO:0019825">
    <property type="term" value="F:oxygen binding"/>
    <property type="evidence" value="ECO:0007669"/>
    <property type="project" value="InterPro"/>
</dbReference>
<dbReference type="GO" id="GO:0020037">
    <property type="term" value="F:heme binding"/>
    <property type="evidence" value="ECO:0007669"/>
    <property type="project" value="InterPro"/>
</dbReference>
<protein>
    <recommendedName>
        <fullName evidence="3">Globin-sensor domain-containing protein</fullName>
    </recommendedName>
</protein>
<dbReference type="KEGG" id="tcb:TCARB_1040"/>
<dbReference type="Gene3D" id="1.10.490.10">
    <property type="entry name" value="Globins"/>
    <property type="match status" value="1"/>
</dbReference>
<accession>A0A3G1A7D2</accession>
<proteinExistence type="predicted"/>
<gene>
    <name evidence="1" type="ORF">TCARB_1040</name>
</gene>
<evidence type="ECO:0000313" key="2">
    <source>
        <dbReference type="Proteomes" id="UP000266720"/>
    </source>
</evidence>
<organism evidence="1 2">
    <name type="scientific">Thermofilum adornatum 1505</name>
    <dbReference type="NCBI Taxonomy" id="697581"/>
    <lineage>
        <taxon>Archaea</taxon>
        <taxon>Thermoproteota</taxon>
        <taxon>Thermoprotei</taxon>
        <taxon>Thermofilales</taxon>
        <taxon>Thermofilaceae</taxon>
        <taxon>Thermofilum</taxon>
    </lineage>
</organism>
<dbReference type="Proteomes" id="UP000266720">
    <property type="component" value="Chromosome"/>
</dbReference>
<dbReference type="AlphaFoldDB" id="A0A3G1A7D2"/>
<sequence>MAHEESLRTILVSGCEEFSSLLGITEDVKKNLKEIYKAISARKEEIVRTALDSISKNNDLSEALKKAGLDETRSKRLFEYWFTTIFQSDYGERHCLDVARIGLLLVRGGFPLHSLSPLVSVFLSETLKTSDGNPSHIVMLAKVFGWNLAVMILSYETIRQRVFKKATGISEEVYNRLIDIYTKTFLNELAKELKVWWFM</sequence>
<dbReference type="InterPro" id="IPR012292">
    <property type="entry name" value="Globin/Proto"/>
</dbReference>
<name>A0A3G1A7D2_9CREN</name>
<dbReference type="RefSeq" id="WP_052886927.1">
    <property type="nucleotide sequence ID" value="NZ_CP007493.1"/>
</dbReference>
<evidence type="ECO:0000313" key="1">
    <source>
        <dbReference type="EMBL" id="AJB42088.1"/>
    </source>
</evidence>
<evidence type="ECO:0008006" key="3">
    <source>
        <dbReference type="Google" id="ProtNLM"/>
    </source>
</evidence>
<dbReference type="STRING" id="697581.TCARB_1040"/>
<dbReference type="EMBL" id="CP007493">
    <property type="protein sequence ID" value="AJB42088.1"/>
    <property type="molecule type" value="Genomic_DNA"/>
</dbReference>
<reference evidence="2" key="1">
    <citation type="book" date="2010" name="EXTREMOPHILES" publisher="0:0-0">
        <title>Complete genome sequences of ten hyperthermophilic archaea reveal their metabolic capabilities and possible ecological roles.</title>
        <editorList>
            <person name="?"/>
        </editorList>
        <authorList>
            <person name="Ravin N.V."/>
            <person name="Mardanov A.V."/>
            <person name="Bonch-Osmolovskaya E.A."/>
            <person name="Skryabin K.G."/>
        </authorList>
    </citation>
    <scope>NUCLEOTIDE SEQUENCE [LARGE SCALE GENOMIC DNA]</scope>
    <source>
        <strain evidence="2">1505</strain>
    </source>
</reference>